<feature type="non-terminal residue" evidence="5">
    <location>
        <position position="1"/>
    </location>
</feature>
<evidence type="ECO:0000313" key="6">
    <source>
        <dbReference type="Proteomes" id="UP000748756"/>
    </source>
</evidence>
<keyword evidence="2" id="KW-0813">Transport</keyword>
<dbReference type="GO" id="GO:0015031">
    <property type="term" value="P:protein transport"/>
    <property type="evidence" value="ECO:0007669"/>
    <property type="project" value="UniProtKB-KW"/>
</dbReference>
<dbReference type="Gene3D" id="1.25.10.10">
    <property type="entry name" value="Leucine-rich Repeat Variant"/>
    <property type="match status" value="1"/>
</dbReference>
<keyword evidence="4" id="KW-0472">Membrane</keyword>
<evidence type="ECO:0000256" key="3">
    <source>
        <dbReference type="ARBA" id="ARBA00022927"/>
    </source>
</evidence>
<dbReference type="InterPro" id="IPR011989">
    <property type="entry name" value="ARM-like"/>
</dbReference>
<protein>
    <submittedName>
        <fullName evidence="5">AP-4 complex subunit epsilon-1</fullName>
    </submittedName>
</protein>
<dbReference type="PANTHER" id="PTHR22780">
    <property type="entry name" value="ADAPTIN, ALPHA/GAMMA/EPSILON"/>
    <property type="match status" value="1"/>
</dbReference>
<evidence type="ECO:0000313" key="5">
    <source>
        <dbReference type="EMBL" id="KAF9149576.1"/>
    </source>
</evidence>
<evidence type="ECO:0000256" key="2">
    <source>
        <dbReference type="ARBA" id="ARBA00022448"/>
    </source>
</evidence>
<keyword evidence="3" id="KW-0653">Protein transport</keyword>
<dbReference type="InterPro" id="IPR016024">
    <property type="entry name" value="ARM-type_fold"/>
</dbReference>
<name>A0A9P5RWP4_9FUNG</name>
<organism evidence="5 6">
    <name type="scientific">Linnemannia schmuckeri</name>
    <dbReference type="NCBI Taxonomy" id="64567"/>
    <lineage>
        <taxon>Eukaryota</taxon>
        <taxon>Fungi</taxon>
        <taxon>Fungi incertae sedis</taxon>
        <taxon>Mucoromycota</taxon>
        <taxon>Mortierellomycotina</taxon>
        <taxon>Mortierellomycetes</taxon>
        <taxon>Mortierellales</taxon>
        <taxon>Mortierellaceae</taxon>
        <taxon>Linnemannia</taxon>
    </lineage>
</organism>
<proteinExistence type="predicted"/>
<dbReference type="OrthoDB" id="29308at2759"/>
<dbReference type="InterPro" id="IPR050840">
    <property type="entry name" value="Adaptor_Complx_Large_Subunit"/>
</dbReference>
<comment type="caution">
    <text evidence="5">The sequence shown here is derived from an EMBL/GenBank/DDBJ whole genome shotgun (WGS) entry which is preliminary data.</text>
</comment>
<accession>A0A9P5RWP4</accession>
<dbReference type="GO" id="GO:0012505">
    <property type="term" value="C:endomembrane system"/>
    <property type="evidence" value="ECO:0007669"/>
    <property type="project" value="UniProtKB-SubCell"/>
</dbReference>
<dbReference type="Proteomes" id="UP000748756">
    <property type="component" value="Unassembled WGS sequence"/>
</dbReference>
<sequence length="372" mass="41546">VLFEVLRTLNSFHPAIILELCQSKDSTRNPLLTIPRFATSTNPNLKYLGISMLCQVNPDAWSDAWWTEDLLGAVVGALESRDAAIQRRALDLLYRMLTLENAQNIIDRLVYAFFQEHDDFCLQDVQQGASHQLGSASSMRKNEKYYQQYQQQQQHVSSSSFTSRKEKILGQILDAAERFGPSEEWYLNLIFDLLARGGTTITLQTAEKVMGVLERGKSPGFDNSRLPILAGRQAMGLLVQEDYNLSSALGSTATRRQPALAYFVFWGLGEFGDKLAIATEEENEFELTSVLEALARCLLVNQDPLIQSFVLSALTKLSVKTLPNPIPTNITNVVRQQCQQNNTTMLSATSLATIEVQQRAAEFLMIADLAVS</sequence>
<dbReference type="EMBL" id="JAAAUQ010000512">
    <property type="protein sequence ID" value="KAF9149576.1"/>
    <property type="molecule type" value="Genomic_DNA"/>
</dbReference>
<evidence type="ECO:0000256" key="1">
    <source>
        <dbReference type="ARBA" id="ARBA00004308"/>
    </source>
</evidence>
<keyword evidence="6" id="KW-1185">Reference proteome</keyword>
<dbReference type="GO" id="GO:0005737">
    <property type="term" value="C:cytoplasm"/>
    <property type="evidence" value="ECO:0007669"/>
    <property type="project" value="UniProtKB-ARBA"/>
</dbReference>
<evidence type="ECO:0000256" key="4">
    <source>
        <dbReference type="ARBA" id="ARBA00023136"/>
    </source>
</evidence>
<comment type="subcellular location">
    <subcellularLocation>
        <location evidence="1">Endomembrane system</location>
    </subcellularLocation>
</comment>
<gene>
    <name evidence="5" type="primary">AP4E1_1</name>
    <name evidence="5" type="ORF">BG015_008625</name>
</gene>
<dbReference type="SUPFAM" id="SSF48371">
    <property type="entry name" value="ARM repeat"/>
    <property type="match status" value="1"/>
</dbReference>
<dbReference type="AlphaFoldDB" id="A0A9P5RWP4"/>
<reference evidence="5" key="1">
    <citation type="journal article" date="2020" name="Fungal Divers.">
        <title>Resolving the Mortierellaceae phylogeny through synthesis of multi-gene phylogenetics and phylogenomics.</title>
        <authorList>
            <person name="Vandepol N."/>
            <person name="Liber J."/>
            <person name="Desiro A."/>
            <person name="Na H."/>
            <person name="Kennedy M."/>
            <person name="Barry K."/>
            <person name="Grigoriev I.V."/>
            <person name="Miller A.N."/>
            <person name="O'Donnell K."/>
            <person name="Stajich J.E."/>
            <person name="Bonito G."/>
        </authorList>
    </citation>
    <scope>NUCLEOTIDE SEQUENCE</scope>
    <source>
        <strain evidence="5">NRRL 6426</strain>
    </source>
</reference>